<organism evidence="1 2">
    <name type="scientific">Chitinophaga eiseniae</name>
    <dbReference type="NCBI Taxonomy" id="634771"/>
    <lineage>
        <taxon>Bacteria</taxon>
        <taxon>Pseudomonadati</taxon>
        <taxon>Bacteroidota</taxon>
        <taxon>Chitinophagia</taxon>
        <taxon>Chitinophagales</taxon>
        <taxon>Chitinophagaceae</taxon>
        <taxon>Chitinophaga</taxon>
    </lineage>
</organism>
<gene>
    <name evidence="1" type="ORF">SAMN04488128_104247</name>
</gene>
<dbReference type="EMBL" id="FUWZ01000004">
    <property type="protein sequence ID" value="SKA37259.1"/>
    <property type="molecule type" value="Genomic_DNA"/>
</dbReference>
<protein>
    <submittedName>
        <fullName evidence="1">Uncharacterized protein</fullName>
    </submittedName>
</protein>
<evidence type="ECO:0000313" key="2">
    <source>
        <dbReference type="Proteomes" id="UP000190367"/>
    </source>
</evidence>
<name>A0A1T4TAI7_9BACT</name>
<dbReference type="AlphaFoldDB" id="A0A1T4TAI7"/>
<accession>A0A1T4TAI7</accession>
<sequence>MLAPAVNQPNLNAPKPKVMGLFDYFKKKDPSSSKPVYLDTVAQYRQFYDANQSQPLAFYGLIPYTENNSTPFHTAPYEQTLLVDFPFDTACVWEDIDDEQVAEEKINAVLYGNIPIAREGCGMYWILITTGRHQGEVWLLTDSGITPVAENLRLDAWKEQQVKSGNTFWYPAVKHWGPIENAFFLSHAPKKMAASGNDIFGTTSSMCRSCLDYLSRCAVKHQKEFFVTDPEGTRIFGTDGNIELIKN</sequence>
<reference evidence="2" key="1">
    <citation type="submission" date="2017-02" db="EMBL/GenBank/DDBJ databases">
        <authorList>
            <person name="Varghese N."/>
            <person name="Submissions S."/>
        </authorList>
    </citation>
    <scope>NUCLEOTIDE SEQUENCE [LARGE SCALE GENOMIC DNA]</scope>
    <source>
        <strain evidence="2">DSM 22224</strain>
    </source>
</reference>
<keyword evidence="2" id="KW-1185">Reference proteome</keyword>
<evidence type="ECO:0000313" key="1">
    <source>
        <dbReference type="EMBL" id="SKA37259.1"/>
    </source>
</evidence>
<proteinExistence type="predicted"/>
<dbReference type="Proteomes" id="UP000190367">
    <property type="component" value="Unassembled WGS sequence"/>
</dbReference>